<name>A0A162GUX9_9ABAC</name>
<dbReference type="EMBL" id="KR011717">
    <property type="protein sequence ID" value="AKR17378.1"/>
    <property type="molecule type" value="Genomic_DNA"/>
</dbReference>
<proteinExistence type="predicted"/>
<dbReference type="OrthoDB" id="22566at10239"/>
<dbReference type="KEGG" id="vg:27429878"/>
<protein>
    <submittedName>
        <fullName evidence="1">P12</fullName>
    </submittedName>
</protein>
<dbReference type="GeneID" id="27429878"/>
<evidence type="ECO:0000313" key="2">
    <source>
        <dbReference type="Proteomes" id="UP000201861"/>
    </source>
</evidence>
<dbReference type="Pfam" id="PF06497">
    <property type="entry name" value="Baculo_Ac102"/>
    <property type="match status" value="1"/>
</dbReference>
<keyword evidence="2" id="KW-1185">Reference proteome</keyword>
<dbReference type="RefSeq" id="YP_009250068.1">
    <property type="nucleotide sequence ID" value="NC_029997.2"/>
</dbReference>
<dbReference type="InterPro" id="IPR009477">
    <property type="entry name" value="Baculo_Ac102"/>
</dbReference>
<organism evidence="1 2">
    <name type="scientific">Urbanus proteus nucleopolyhedrovirus</name>
    <dbReference type="NCBI Taxonomy" id="1675866"/>
    <lineage>
        <taxon>Viruses</taxon>
        <taxon>Viruses incertae sedis</taxon>
        <taxon>Naldaviricetes</taxon>
        <taxon>Lefavirales</taxon>
        <taxon>Baculoviridae</taxon>
        <taxon>Alphabaculovirus</taxon>
        <taxon>Alphabaculovirus urprotei</taxon>
    </lineage>
</organism>
<gene>
    <name evidence="1" type="primary">p12</name>
</gene>
<reference evidence="1" key="1">
    <citation type="submission" date="2017-04" db="EMBL/GenBank/DDBJ databases">
        <title>Complete genome sequence of Urbanus proteus nucleopolyhedrovirus (UrprNPV).</title>
        <authorList>
            <person name="Santos E.R."/>
            <person name="Melo F.L."/>
            <person name="Sosa-Gomez D.R."/>
            <person name="Ribeiro B.M."/>
            <person name="Ardisson-Araujo D.M.P."/>
        </authorList>
    </citation>
    <scope>NUCLEOTIDE SEQUENCE [LARGE SCALE GENOMIC DNA]</scope>
    <source>
        <strain evidence="1">Southern Brazil</strain>
    </source>
</reference>
<accession>A0A162GUX9</accession>
<dbReference type="Proteomes" id="UP000201861">
    <property type="component" value="Segment"/>
</dbReference>
<evidence type="ECO:0000313" key="1">
    <source>
        <dbReference type="EMBL" id="AKR17378.1"/>
    </source>
</evidence>
<sequence>MNSNFISTANDISAIENNLLQKLTMKKRKRNNKNDEFYSEEVDAVNLIQDMNRTDSIAKVIVYDTDKQKKAAFFLMSKTSAAAKSIYNELNNENESITFDANATINVLKLLSDVYDNNFPILVE</sequence>